<protein>
    <submittedName>
        <fullName evidence="2">Uncharacterized protein</fullName>
    </submittedName>
</protein>
<feature type="compositionally biased region" description="Polar residues" evidence="1">
    <location>
        <begin position="831"/>
        <end position="851"/>
    </location>
</feature>
<organism evidence="2 3">
    <name type="scientific">Psilocybe cf. subviscida</name>
    <dbReference type="NCBI Taxonomy" id="2480587"/>
    <lineage>
        <taxon>Eukaryota</taxon>
        <taxon>Fungi</taxon>
        <taxon>Dikarya</taxon>
        <taxon>Basidiomycota</taxon>
        <taxon>Agaricomycotina</taxon>
        <taxon>Agaricomycetes</taxon>
        <taxon>Agaricomycetidae</taxon>
        <taxon>Agaricales</taxon>
        <taxon>Agaricineae</taxon>
        <taxon>Strophariaceae</taxon>
        <taxon>Psilocybe</taxon>
    </lineage>
</organism>
<name>A0A8H5BLA3_9AGAR</name>
<feature type="compositionally biased region" description="Basic and acidic residues" evidence="1">
    <location>
        <begin position="639"/>
        <end position="649"/>
    </location>
</feature>
<proteinExistence type="predicted"/>
<keyword evidence="3" id="KW-1185">Reference proteome</keyword>
<sequence>MALSVSGFPEPSRQVAPANEVFTGENGSDGSNKTTLMNSPRLRGLFGASGVPTKKPDTRISSTTSKAEETEGGIIPSTPPIAAASIAFATSFEPLSQEEYELELQLPMASSSTTPTETHRSVKRPQLPPLPRKSATSPVRLGPSLTRLDIGAFSRAPATHHPHSKAPPPPVVVEDWAPKLPDAAARPLPNVPNATTDQGTKVLDEYKGSDSNSAPVAGPSRHINAVASSSKHVNAVAGPSRQTNAMAGSSKHPAALSVAPPSPSIAAPITTKPSPPPSQVVTRQPSQRGHKGSSQSLSMRFQPLVAEPIPTAVPELSTENTLTSPVRPLPRIPPPAPVPAATLPPSPNPSSRQSTPVNIKRTKTTAGVVPSLPVGSAPNAISRSPFDNVPAWRSRPGMKSYHASRASSPPLPISSPNIGPRSRSHSRPRRDKSLDPYYPLSKPALMHGVPPIITTNVSGGRNQRSLPSPVIPGARPLVKAHTLEHTSSKSKPFPIQTGVASGRREPSSSGRVLSPGGGRRSQPPTPPAGPVRPRPKAVSLSSPSPPTISVVIPVQPQPLRPAQATVDDTLSRMEAEVQRDKSEVRDAPLHSHPMDALTDTDSLLHPPASPAATESPVEVFIDDQDESNLSRGPSPMRYARPDSRGHLSDSDELEDLDFASSSSTAPSPSASPTRRRRTQLRSYRMSYRPHAERTSPPPIPFRERDPIPQTTPSLEEKNNEEKKKDKKKQKKKYFDFGDFGGGSAPTTRASSPERKSRSRQPRKLADAVSLAFDEVRSKGRLSSTSPKRKLQQHPTAPSVGSNTPLGLAGVVTEVLDISRPRTSRRSTAATVDTTGSSSTSEHVPTTNSARSSAKLAWGKAPVTGGNKRLTGSSDHLHNKGMPTFAKDEVVEDYAYARRARTPRRTVSPAPPLPTPHHSFRSEDYNRPRTQSVTGGSKPRLADFNIVTTVTASRPPSSSTSSPFSAFSISNRSSTKSKTKHASTPSVALPADENVLVIQPESVAGQANTKEEEEADGAGDVSARMIMRTVDSGGDIWEHERKEDVADVIPHLRQLKAKR</sequence>
<feature type="compositionally biased region" description="Low complexity" evidence="1">
    <location>
        <begin position="253"/>
        <end position="268"/>
    </location>
</feature>
<evidence type="ECO:0000313" key="3">
    <source>
        <dbReference type="Proteomes" id="UP000567179"/>
    </source>
</evidence>
<feature type="compositionally biased region" description="Basic and acidic residues" evidence="1">
    <location>
        <begin position="714"/>
        <end position="723"/>
    </location>
</feature>
<feature type="compositionally biased region" description="Polar residues" evidence="1">
    <location>
        <begin position="279"/>
        <end position="299"/>
    </location>
</feature>
<feature type="compositionally biased region" description="Polar residues" evidence="1">
    <location>
        <begin position="453"/>
        <end position="466"/>
    </location>
</feature>
<feature type="compositionally biased region" description="Pro residues" evidence="1">
    <location>
        <begin position="523"/>
        <end position="532"/>
    </location>
</feature>
<gene>
    <name evidence="2" type="ORF">D9619_011347</name>
</gene>
<feature type="region of interest" description="Disordered" evidence="1">
    <location>
        <begin position="899"/>
        <end position="1023"/>
    </location>
</feature>
<feature type="compositionally biased region" description="Basic and acidic residues" evidence="1">
    <location>
        <begin position="569"/>
        <end position="593"/>
    </location>
</feature>
<evidence type="ECO:0000313" key="2">
    <source>
        <dbReference type="EMBL" id="KAF5324217.1"/>
    </source>
</evidence>
<dbReference type="EMBL" id="JAACJJ010000016">
    <property type="protein sequence ID" value="KAF5324217.1"/>
    <property type="molecule type" value="Genomic_DNA"/>
</dbReference>
<evidence type="ECO:0000256" key="1">
    <source>
        <dbReference type="SAM" id="MobiDB-lite"/>
    </source>
</evidence>
<feature type="compositionally biased region" description="Low complexity" evidence="1">
    <location>
        <begin position="536"/>
        <end position="554"/>
    </location>
</feature>
<feature type="compositionally biased region" description="Low complexity" evidence="1">
    <location>
        <begin position="946"/>
        <end position="973"/>
    </location>
</feature>
<reference evidence="2 3" key="1">
    <citation type="journal article" date="2020" name="ISME J.">
        <title>Uncovering the hidden diversity of litter-decomposition mechanisms in mushroom-forming fungi.</title>
        <authorList>
            <person name="Floudas D."/>
            <person name="Bentzer J."/>
            <person name="Ahren D."/>
            <person name="Johansson T."/>
            <person name="Persson P."/>
            <person name="Tunlid A."/>
        </authorList>
    </citation>
    <scope>NUCLEOTIDE SEQUENCE [LARGE SCALE GENOMIC DNA]</scope>
    <source>
        <strain evidence="2 3">CBS 101986</strain>
    </source>
</reference>
<feature type="compositionally biased region" description="Low complexity" evidence="1">
    <location>
        <begin position="658"/>
        <end position="672"/>
    </location>
</feature>
<feature type="region of interest" description="Disordered" evidence="1">
    <location>
        <begin position="107"/>
        <end position="883"/>
    </location>
</feature>
<feature type="compositionally biased region" description="Polar residues" evidence="1">
    <location>
        <begin position="792"/>
        <end position="804"/>
    </location>
</feature>
<feature type="region of interest" description="Disordered" evidence="1">
    <location>
        <begin position="1"/>
        <end position="78"/>
    </location>
</feature>
<dbReference type="Proteomes" id="UP000567179">
    <property type="component" value="Unassembled WGS sequence"/>
</dbReference>
<comment type="caution">
    <text evidence="2">The sequence shown here is derived from an EMBL/GenBank/DDBJ whole genome shotgun (WGS) entry which is preliminary data.</text>
</comment>
<dbReference type="OrthoDB" id="3070335at2759"/>
<feature type="compositionally biased region" description="Polar residues" evidence="1">
    <location>
        <begin position="25"/>
        <end position="38"/>
    </location>
</feature>
<dbReference type="AlphaFoldDB" id="A0A8H5BLA3"/>
<accession>A0A8H5BLA3</accession>
<feature type="compositionally biased region" description="Pro residues" evidence="1">
    <location>
        <begin position="327"/>
        <end position="348"/>
    </location>
</feature>